<evidence type="ECO:0000256" key="3">
    <source>
        <dbReference type="PROSITE-ProRule" id="PRU00500"/>
    </source>
</evidence>
<comment type="caution">
    <text evidence="3">Lacks conserved residue(s) required for the propagation of feature annotation.</text>
</comment>
<proteinExistence type="inferred from homology"/>
<organism evidence="8 9">
    <name type="scientific">Armadillidium nasatum</name>
    <dbReference type="NCBI Taxonomy" id="96803"/>
    <lineage>
        <taxon>Eukaryota</taxon>
        <taxon>Metazoa</taxon>
        <taxon>Ecdysozoa</taxon>
        <taxon>Arthropoda</taxon>
        <taxon>Crustacea</taxon>
        <taxon>Multicrustacea</taxon>
        <taxon>Malacostraca</taxon>
        <taxon>Eumalacostraca</taxon>
        <taxon>Peracarida</taxon>
        <taxon>Isopoda</taxon>
        <taxon>Oniscidea</taxon>
        <taxon>Crinocheta</taxon>
        <taxon>Armadillidiidae</taxon>
        <taxon>Armadillidium</taxon>
    </lineage>
</organism>
<feature type="domain" description="BPTI/Kunitz inhibitor" evidence="4">
    <location>
        <begin position="247"/>
        <end position="297"/>
    </location>
</feature>
<dbReference type="CDD" id="cd00191">
    <property type="entry name" value="TY"/>
    <property type="match status" value="2"/>
</dbReference>
<dbReference type="AlphaFoldDB" id="A0A5N5THE9"/>
<feature type="domain" description="BPTI/Kunitz inhibitor" evidence="4">
    <location>
        <begin position="604"/>
        <end position="654"/>
    </location>
</feature>
<feature type="domain" description="Antistasin-like" evidence="6">
    <location>
        <begin position="133"/>
        <end position="158"/>
    </location>
</feature>
<protein>
    <submittedName>
        <fullName evidence="8">Kunitz-type serine protease inhibitor bitisilin-3</fullName>
    </submittedName>
</protein>
<dbReference type="InterPro" id="IPR036645">
    <property type="entry name" value="Elafin-like_sf"/>
</dbReference>
<dbReference type="GO" id="GO:0005576">
    <property type="term" value="C:extracellular region"/>
    <property type="evidence" value="ECO:0007669"/>
    <property type="project" value="InterPro"/>
</dbReference>
<feature type="disulfide bond" evidence="3">
    <location>
        <begin position="804"/>
        <end position="823"/>
    </location>
</feature>
<dbReference type="InterPro" id="IPR036880">
    <property type="entry name" value="Kunitz_BPTI_sf"/>
</dbReference>
<dbReference type="InterPro" id="IPR036857">
    <property type="entry name" value="Thyroglobulin_1_sf"/>
</dbReference>
<dbReference type="PANTHER" id="PTHR46751:SF1">
    <property type="entry name" value="WAP FOUR-DISULFIDE CORE DOMAIN PROTEIN 6A"/>
    <property type="match status" value="1"/>
</dbReference>
<dbReference type="InterPro" id="IPR004094">
    <property type="entry name" value="Antistasin-like"/>
</dbReference>
<feature type="non-terminal residue" evidence="8">
    <location>
        <position position="1"/>
    </location>
</feature>
<evidence type="ECO:0000313" key="9">
    <source>
        <dbReference type="Proteomes" id="UP000326759"/>
    </source>
</evidence>
<dbReference type="Pfam" id="PF00014">
    <property type="entry name" value="Kunitz_BPTI"/>
    <property type="match status" value="3"/>
</dbReference>
<dbReference type="InterPro" id="IPR000716">
    <property type="entry name" value="Thyroglobulin_1"/>
</dbReference>
<sequence length="1021" mass="113518">NVDCGVLHECQLVDVPCIDGICPPIPQCVQMIQQRESPLKCPEGEPYKISGKNLTLSCTCQHQRTLLEYRAREAGISSDKVFLPECDIEGSFIPTQCHPGTLTCWCVDPHGIEVAGTRVSSPAKPNCQKPLVCPAMNCNLACLHGYQLNSSGCPICSCRDPCEEVTCSSTSEECRIVHVACVGEPCPPLPVCLPKLENPCPTGSPLTVNETLVECGPQGQSCPSSHKCHLSPLGEYALCCPKPRDVCYHDRDPGVCEGSIQRWHFNADKNRCEKFRFGGCGGNLNNFDSEDECRRACPKLTSCQKIRRKNFIFAEKDKKITFLPKCDRLTGEWLPEQCLEELGVCWCVTSSGDQVPETLTRGAPTCQKTSRTGRLLNLEFDPSRPTNMICEAGQTVHMCDKSICENKVCLSHPGAVCRVNPCGGCSFQFVDAYNAPVDCEVGLTDCQKQLQNCNPTRDCSIDAECPGDSKCCFTGCGTICLQPTESPISLGMILEAPQCHSDGSWVREQRSGDLTWCVDSKGRPMHETLTRGHVRCGPNGQILEQMSIGYVCPKGIQPMVCTDECEHAVCSTHPDSVCIADPCNQCQVSFYSANGEQINCEDKCSQPPSAGMCRASFKRYFYNSSVNECQEFIYGGCQGNDNNFPSKEICESECGEKALTCDQPVRVGHCNDGEARWYYNKNSRKCELFLYSGCDLILCPYWSVSSMEPAPCSRSVACQNQTCHGYPETICKVDPCTCTAHFYNLDGERVSCMMPTESPKTRLSFTFEEESSSTSANMITNDIPTDKKGSVTIFLEGEPTLTRCELLQRHLRQTNSRRYIAQCDDVGRFIPTQCYSPQFVESFLSDDRNEVDIRNVEAPNCWCVDEIGRKTQPTVYFRKGERSCVVVTLGFRKGNELSNKLEKGNEQEIKKQVKMLLKHLSAETLEDDISIINLPEITQVKFTLLGSNKVDVAYQLEDQVRRGGLALRLKNEVIPADLRASWFHHQVSEPRWSSPHQMQSAIRLDDSKPAPREVEMRSVIK</sequence>
<dbReference type="Gene3D" id="4.10.410.10">
    <property type="entry name" value="Pancreatic trypsin inhibitor Kunitz domain"/>
    <property type="match status" value="3"/>
</dbReference>
<evidence type="ECO:0000259" key="5">
    <source>
        <dbReference type="PROSITE" id="PS51162"/>
    </source>
</evidence>
<feature type="domain" description="Thyroglobulin type-1" evidence="5">
    <location>
        <begin position="443"/>
        <end position="536"/>
    </location>
</feature>
<dbReference type="PANTHER" id="PTHR46751">
    <property type="entry name" value="EPPIN"/>
    <property type="match status" value="1"/>
</dbReference>
<evidence type="ECO:0000313" key="8">
    <source>
        <dbReference type="EMBL" id="KAB7506063.1"/>
    </source>
</evidence>
<comment type="caution">
    <text evidence="8">The sequence shown here is derived from an EMBL/GenBank/DDBJ whole genome shotgun (WGS) entry which is preliminary data.</text>
</comment>
<dbReference type="InterPro" id="IPR008197">
    <property type="entry name" value="WAP_dom"/>
</dbReference>
<dbReference type="SMART" id="SM00289">
    <property type="entry name" value="WR1"/>
    <property type="match status" value="1"/>
</dbReference>
<comment type="similarity">
    <text evidence="2">Belongs to the venom Kunitz-type family. 03 (sub-Kunitz) subfamily.</text>
</comment>
<dbReference type="InterPro" id="IPR002223">
    <property type="entry name" value="Kunitz_BPTI"/>
</dbReference>
<dbReference type="SMART" id="SM00211">
    <property type="entry name" value="TY"/>
    <property type="match status" value="3"/>
</dbReference>
<reference evidence="8 9" key="1">
    <citation type="journal article" date="2019" name="PLoS Biol.">
        <title>Sex chromosomes control vertical transmission of feminizing Wolbachia symbionts in an isopod.</title>
        <authorList>
            <person name="Becking T."/>
            <person name="Chebbi M.A."/>
            <person name="Giraud I."/>
            <person name="Moumen B."/>
            <person name="Laverre T."/>
            <person name="Caubet Y."/>
            <person name="Peccoud J."/>
            <person name="Gilbert C."/>
            <person name="Cordaux R."/>
        </authorList>
    </citation>
    <scope>NUCLEOTIDE SEQUENCE [LARGE SCALE GENOMIC DNA]</scope>
    <source>
        <strain evidence="8">ANa2</strain>
        <tissue evidence="8">Whole body excluding digestive tract and cuticle</tissue>
    </source>
</reference>
<dbReference type="SUPFAM" id="SSF57362">
    <property type="entry name" value="BPTI-like"/>
    <property type="match status" value="3"/>
</dbReference>
<accession>A0A5N5THE9</accession>
<dbReference type="SMART" id="SM00217">
    <property type="entry name" value="WAP"/>
    <property type="match status" value="1"/>
</dbReference>
<dbReference type="InterPro" id="IPR006150">
    <property type="entry name" value="Cys_repeat_1"/>
</dbReference>
<dbReference type="SMART" id="SM00131">
    <property type="entry name" value="KU"/>
    <property type="match status" value="3"/>
</dbReference>
<feature type="domain" description="Thyroglobulin type-1" evidence="5">
    <location>
        <begin position="801"/>
        <end position="884"/>
    </location>
</feature>
<dbReference type="Pfam" id="PF14625">
    <property type="entry name" value="Lustrin_cystein"/>
    <property type="match status" value="1"/>
</dbReference>
<dbReference type="SUPFAM" id="SSF57256">
    <property type="entry name" value="Elafin-like"/>
    <property type="match status" value="1"/>
</dbReference>
<dbReference type="PROSITE" id="PS50270">
    <property type="entry name" value="NGF_2"/>
    <property type="match status" value="1"/>
</dbReference>
<keyword evidence="9" id="KW-1185">Reference proteome</keyword>
<dbReference type="PRINTS" id="PR00759">
    <property type="entry name" value="BASICPTASE"/>
</dbReference>
<evidence type="ECO:0000259" key="6">
    <source>
        <dbReference type="PROSITE" id="PS51252"/>
    </source>
</evidence>
<dbReference type="PROSITE" id="PS51252">
    <property type="entry name" value="ANTISTASIN"/>
    <property type="match status" value="1"/>
</dbReference>
<evidence type="ECO:0000256" key="1">
    <source>
        <dbReference type="ARBA" id="ARBA00023157"/>
    </source>
</evidence>
<dbReference type="PROSITE" id="PS50279">
    <property type="entry name" value="BPTI_KUNITZ_2"/>
    <property type="match status" value="3"/>
</dbReference>
<dbReference type="Gene3D" id="2.10.22.10">
    <property type="entry name" value="Antistasin, domain 1"/>
    <property type="match status" value="1"/>
</dbReference>
<dbReference type="OrthoDB" id="406800at2759"/>
<dbReference type="Proteomes" id="UP000326759">
    <property type="component" value="Unassembled WGS sequence"/>
</dbReference>
<dbReference type="SUPFAM" id="SSF57610">
    <property type="entry name" value="Thyroglobulin type-1 domain"/>
    <property type="match status" value="4"/>
</dbReference>
<feature type="non-terminal residue" evidence="8">
    <location>
        <position position="1021"/>
    </location>
</feature>
<dbReference type="Pfam" id="PF00086">
    <property type="entry name" value="Thyroglobulin_1"/>
    <property type="match status" value="4"/>
</dbReference>
<dbReference type="Gene3D" id="4.10.800.10">
    <property type="entry name" value="Thyroglobulin type-1"/>
    <property type="match status" value="4"/>
</dbReference>
<feature type="disulfide bond" evidence="3">
    <location>
        <begin position="338"/>
        <end position="345"/>
    </location>
</feature>
<dbReference type="PROSITE" id="PS00280">
    <property type="entry name" value="BPTI_KUNITZ_1"/>
    <property type="match status" value="2"/>
</dbReference>
<evidence type="ECO:0000259" key="7">
    <source>
        <dbReference type="PROSITE" id="PS51390"/>
    </source>
</evidence>
<feature type="domain" description="Thyroglobulin type-1" evidence="5">
    <location>
        <begin position="300"/>
        <end position="366"/>
    </location>
</feature>
<dbReference type="InterPro" id="IPR028150">
    <property type="entry name" value="Lustrin_cystein"/>
</dbReference>
<evidence type="ECO:0000256" key="2">
    <source>
        <dbReference type="ARBA" id="ARBA00038506"/>
    </source>
</evidence>
<feature type="disulfide bond" evidence="3">
    <location>
        <begin position="97"/>
        <end position="104"/>
    </location>
</feature>
<keyword evidence="1 3" id="KW-1015">Disulfide bond</keyword>
<gene>
    <name evidence="8" type="primary">VKT3</name>
    <name evidence="8" type="ORF">Anas_04153</name>
</gene>
<name>A0A5N5THE9_9CRUS</name>
<dbReference type="EMBL" id="SEYY01001013">
    <property type="protein sequence ID" value="KAB7506063.1"/>
    <property type="molecule type" value="Genomic_DNA"/>
</dbReference>
<evidence type="ECO:0000259" key="4">
    <source>
        <dbReference type="PROSITE" id="PS50279"/>
    </source>
</evidence>
<feature type="domain" description="Thyroglobulin type-1" evidence="5">
    <location>
        <begin position="57"/>
        <end position="127"/>
    </location>
</feature>
<dbReference type="GO" id="GO:0004867">
    <property type="term" value="F:serine-type endopeptidase inhibitor activity"/>
    <property type="evidence" value="ECO:0007669"/>
    <property type="project" value="InterPro"/>
</dbReference>
<dbReference type="SUPFAM" id="SSF57262">
    <property type="entry name" value="Leech antihemostatic proteins"/>
    <property type="match status" value="1"/>
</dbReference>
<dbReference type="CDD" id="cd00109">
    <property type="entry name" value="Kunitz-type"/>
    <property type="match status" value="3"/>
</dbReference>
<feature type="domain" description="WAP" evidence="7">
    <location>
        <begin position="437"/>
        <end position="484"/>
    </location>
</feature>
<dbReference type="InterPro" id="IPR020901">
    <property type="entry name" value="Prtase_inh_Kunz-CS"/>
</dbReference>
<dbReference type="PROSITE" id="PS51390">
    <property type="entry name" value="WAP"/>
    <property type="match status" value="1"/>
</dbReference>
<dbReference type="InterPro" id="IPR051388">
    <property type="entry name" value="Serpin_venom_toxin"/>
</dbReference>
<dbReference type="InterPro" id="IPR011061">
    <property type="entry name" value="Hirudin/antistatin"/>
</dbReference>
<dbReference type="PROSITE" id="PS51162">
    <property type="entry name" value="THYROGLOBULIN_1_2"/>
    <property type="match status" value="4"/>
</dbReference>
<dbReference type="Pfam" id="PF00095">
    <property type="entry name" value="WAP"/>
    <property type="match status" value="1"/>
</dbReference>
<dbReference type="Gene3D" id="4.10.75.10">
    <property type="entry name" value="Elafin-like"/>
    <property type="match status" value="1"/>
</dbReference>
<dbReference type="PROSITE" id="PS00484">
    <property type="entry name" value="THYROGLOBULIN_1_1"/>
    <property type="match status" value="2"/>
</dbReference>
<feature type="domain" description="BPTI/Kunitz inhibitor" evidence="4">
    <location>
        <begin position="661"/>
        <end position="695"/>
    </location>
</feature>
<dbReference type="Pfam" id="PF02822">
    <property type="entry name" value="Antistasin"/>
    <property type="match status" value="1"/>
</dbReference>